<dbReference type="Proteomes" id="UP000198418">
    <property type="component" value="Unassembled WGS sequence"/>
</dbReference>
<dbReference type="EMBL" id="FYDG01000002">
    <property type="protein sequence ID" value="SNB64332.1"/>
    <property type="molecule type" value="Genomic_DNA"/>
</dbReference>
<dbReference type="RefSeq" id="WP_088519572.1">
    <property type="nucleotide sequence ID" value="NZ_FYDG01000002.1"/>
</dbReference>
<feature type="coiled-coil region" evidence="1">
    <location>
        <begin position="697"/>
        <end position="748"/>
    </location>
</feature>
<accession>A0A212QX91</accession>
<name>A0A212QX91_RHOAC</name>
<feature type="coiled-coil region" evidence="1">
    <location>
        <begin position="842"/>
        <end position="876"/>
    </location>
</feature>
<protein>
    <submittedName>
        <fullName evidence="3">Uncharacterized protein YhaN</fullName>
    </submittedName>
</protein>
<dbReference type="PANTHER" id="PTHR41259">
    <property type="entry name" value="DOUBLE-STRAND BREAK REPAIR RAD50 ATPASE, PUTATIVE-RELATED"/>
    <property type="match status" value="1"/>
</dbReference>
<organism evidence="3 4">
    <name type="scientific">Rhodoblastus acidophilus</name>
    <name type="common">Rhodopseudomonas acidophila</name>
    <dbReference type="NCBI Taxonomy" id="1074"/>
    <lineage>
        <taxon>Bacteria</taxon>
        <taxon>Pseudomonadati</taxon>
        <taxon>Pseudomonadota</taxon>
        <taxon>Alphaproteobacteria</taxon>
        <taxon>Hyphomicrobiales</taxon>
        <taxon>Rhodoblastaceae</taxon>
        <taxon>Rhodoblastus</taxon>
    </lineage>
</organism>
<feature type="coiled-coil region" evidence="1">
    <location>
        <begin position="482"/>
        <end position="516"/>
    </location>
</feature>
<feature type="coiled-coil region" evidence="1">
    <location>
        <begin position="193"/>
        <end position="244"/>
    </location>
</feature>
<dbReference type="InterPro" id="IPR027417">
    <property type="entry name" value="P-loop_NTPase"/>
</dbReference>
<evidence type="ECO:0000259" key="2">
    <source>
        <dbReference type="Pfam" id="PF13514"/>
    </source>
</evidence>
<reference evidence="4" key="1">
    <citation type="submission" date="2017-06" db="EMBL/GenBank/DDBJ databases">
        <authorList>
            <person name="Varghese N."/>
            <person name="Submissions S."/>
        </authorList>
    </citation>
    <scope>NUCLEOTIDE SEQUENCE [LARGE SCALE GENOMIC DNA]</scope>
    <source>
        <strain evidence="4">DSM 137</strain>
    </source>
</reference>
<dbReference type="SUPFAM" id="SSF52540">
    <property type="entry name" value="P-loop containing nucleoside triphosphate hydrolases"/>
    <property type="match status" value="1"/>
</dbReference>
<dbReference type="PANTHER" id="PTHR41259:SF1">
    <property type="entry name" value="DOUBLE-STRAND BREAK REPAIR RAD50 ATPASE, PUTATIVE-RELATED"/>
    <property type="match status" value="1"/>
</dbReference>
<feature type="coiled-coil region" evidence="1">
    <location>
        <begin position="594"/>
        <end position="621"/>
    </location>
</feature>
<evidence type="ECO:0000313" key="4">
    <source>
        <dbReference type="Proteomes" id="UP000198418"/>
    </source>
</evidence>
<feature type="domain" description="YhaN AAA" evidence="2">
    <location>
        <begin position="1"/>
        <end position="204"/>
    </location>
</feature>
<proteinExistence type="predicted"/>
<keyword evidence="1" id="KW-0175">Coiled coil</keyword>
<dbReference type="Pfam" id="PF13514">
    <property type="entry name" value="AAA_27"/>
    <property type="match status" value="1"/>
</dbReference>
<evidence type="ECO:0000256" key="1">
    <source>
        <dbReference type="SAM" id="Coils"/>
    </source>
</evidence>
<sequence length="1150" mass="123757">MRLIELTLDAYGPFVGDRSAKLQFDPAARLHIVHGPNEAGKSSALRAIGDLFYGVPRSEKNFLRPADLRLGATVEARNGQTLQFFRQRGVKATLRDATGAALPDDCLAPFLGAATRDIFERAFGLNAETLREGGHEMLRSEGEIGASLFAAASGLRGLIDLRKGIEAEADEIFGERKAGRRSFYQALTRYDEANKAERDARLSEGALKALRRQIEDADAQLERIKTADAEEAAEQRRLQRLLKATPILAALAALRGESARFADLAAYSDAWAEQLDALLAARDAAQAQARAAVDARELAAEELAQAQCDAALLARADDIEALAGEAGAERTRLEEQPRREAALQASVDKLRARAFACGFDDIAALRAASPDAATLLRAEQLIGDGLKLAARKQEPLETLAREKEELANLKAQLGDDPPDVSALQEKFAALGAVEAEEAAQAELSEACAREARQLDERRARLSPPLPDLDVFARAPLPDEAALAQAEQALDALTRRRDEARRQEEAARDAEAQAQARLRALETSGPVPSRDDLRALRGERDACWLALAQARDDARLFQARAETFAALQRQADALADALIGDAARVAEAEAERQAVAAASAALQAARALLELIEQEARALTEAWTQAWAPCGVAPAAPRAMARWRDEALQLLAARETLAAKIAKRDAQAARLQVLAAGLAALEKEAGLEPLPLPLGQQARRIAARLQDLSRAREAARATATRIKLAPPRIAALEERLAKLEQDETVWRADFVAALAALGLDAEASFEQAQARIALWRGLPGEWDNHSQIERRVTSINQEHVAFAERVRLLLANCAPDLAGLPPLDAASALQRRLTAERQRATTRANAEARCAKAHKAVAAAQEQAAQAEARLAQHGAQAGFSGDAALLSGRLRERRALAARIQAESERLALVADGAEEAQLAEQARDFDAAAAHERLNALGGALESRKLQGQEFFAAKRAAQTRLAELDEGCGAEQAAFDREAAKADMAVEARRWAVLKIAALMVSAGLERHSQNRQDPLLARAGAIYAALTCGRYAGLKQDFGEDEKLQLIVCRADGAELTLGALSEGASDQLYLALRLAYLEKYAEGNEAPPFIGDDLFASFDDARVAAGLTTLAQLSPTLQPVLFTHHAHVAEIATRALGESAQILRLG</sequence>
<gene>
    <name evidence="3" type="ORF">SAMN06265338_10223</name>
</gene>
<dbReference type="AlphaFoldDB" id="A0A212QX91"/>
<keyword evidence="4" id="KW-1185">Reference proteome</keyword>
<dbReference type="Gene3D" id="3.40.50.300">
    <property type="entry name" value="P-loop containing nucleotide triphosphate hydrolases"/>
    <property type="match status" value="2"/>
</dbReference>
<dbReference type="OrthoDB" id="9764467at2"/>
<dbReference type="InterPro" id="IPR038734">
    <property type="entry name" value="YhaN_AAA"/>
</dbReference>
<evidence type="ECO:0000313" key="3">
    <source>
        <dbReference type="EMBL" id="SNB64332.1"/>
    </source>
</evidence>